<feature type="compositionally biased region" description="Basic and acidic residues" evidence="4">
    <location>
        <begin position="296"/>
        <end position="310"/>
    </location>
</feature>
<dbReference type="SUPFAM" id="SSF46689">
    <property type="entry name" value="Homeodomain-like"/>
    <property type="match status" value="1"/>
</dbReference>
<dbReference type="PANTHER" id="PTHR45866:SF7">
    <property type="entry name" value="DNA GYRASE SUBUNIT B, CHLOROPLASTIC"/>
    <property type="match status" value="1"/>
</dbReference>
<keyword evidence="3" id="KW-0238">DNA-binding</keyword>
<sequence length="555" mass="61337">MSCGTVRKVSRQDIKLVNASMDNDNLYKECVNGGGGLSQYISWLCGDKVRDIIVCNNFLCNMLCVVFDVYSLQRPLHDVLSFRKEINDITIDIALQWYMFPFSYLSFVTLSKILLISSGVVVCTRYADGCSDTVLGYANGIKTVDGGTHMDGLKASITRTMNSLAKKFKLVKDINLSGEHIREGLTCVVSVVVPNPKFEGRTKTRLRNPKIREIVDKSVQEYLTEYFELHPDVFESIYYKSFSAYKSALAFKRAGKGSGSGSVSTSPTIPKKLTKISSGTFEIVIAIGESSGGAAKHGDDRRFQSKRTLEQPRSSGTASTAPPGRSLENASDSGFNKKRQKVVPSSHPCSSSRQTVAAAASNRPNRKDVGVKTPGSNKTKPAIPIGPGFQAEIPVWIAPTKKGKFYGSPGDSDTLRWLGTGVWPTYSLKKKVHHKKIGEGRQDSCSCANPGSTDCVKLHIKEARDLLEKETGSAFYTWKFDEMGEVGSESWTAKEEQKFDALAKKNPLSRCDGFWKYASKAFPRRSVKDLISYYYNVFLNNRNTDDDHYGDFLAG</sequence>
<feature type="domain" description="DNA topoisomerase type IIA subunit B" evidence="5">
    <location>
        <begin position="119"/>
        <end position="254"/>
    </location>
</feature>
<accession>A0A8X7WRF0</accession>
<dbReference type="EC" id="5.6.2.2" evidence="3"/>
<evidence type="ECO:0000313" key="6">
    <source>
        <dbReference type="EMBL" id="KAG2334586.1"/>
    </source>
</evidence>
<dbReference type="InterPro" id="IPR014721">
    <property type="entry name" value="Ribsml_uS5_D2-typ_fold_subgr"/>
</dbReference>
<dbReference type="InterPro" id="IPR013506">
    <property type="entry name" value="Topo_IIA_bsu_dom2"/>
</dbReference>
<comment type="catalytic activity">
    <reaction evidence="1 3">
        <text>ATP-dependent breakage, passage and rejoining of double-stranded DNA.</text>
        <dbReference type="EC" id="5.6.2.2"/>
    </reaction>
</comment>
<organism evidence="6 7">
    <name type="scientific">Brassica carinata</name>
    <name type="common">Ethiopian mustard</name>
    <name type="synonym">Abyssinian cabbage</name>
    <dbReference type="NCBI Taxonomy" id="52824"/>
    <lineage>
        <taxon>Eukaryota</taxon>
        <taxon>Viridiplantae</taxon>
        <taxon>Streptophyta</taxon>
        <taxon>Embryophyta</taxon>
        <taxon>Tracheophyta</taxon>
        <taxon>Spermatophyta</taxon>
        <taxon>Magnoliopsida</taxon>
        <taxon>eudicotyledons</taxon>
        <taxon>Gunneridae</taxon>
        <taxon>Pentapetalae</taxon>
        <taxon>rosids</taxon>
        <taxon>malvids</taxon>
        <taxon>Brassicales</taxon>
        <taxon>Brassicaceae</taxon>
        <taxon>Brassiceae</taxon>
        <taxon>Brassica</taxon>
    </lineage>
</organism>
<proteinExistence type="inferred from homology"/>
<dbReference type="Pfam" id="PF00204">
    <property type="entry name" value="DNA_gyraseB"/>
    <property type="match status" value="1"/>
</dbReference>
<keyword evidence="3" id="KW-0547">Nucleotide-binding</keyword>
<dbReference type="AlphaFoldDB" id="A0A8X7WRF0"/>
<comment type="caution">
    <text evidence="6">The sequence shown here is derived from an EMBL/GenBank/DDBJ whole genome shotgun (WGS) entry which is preliminary data.</text>
</comment>
<dbReference type="GO" id="GO:0003677">
    <property type="term" value="F:DNA binding"/>
    <property type="evidence" value="ECO:0007669"/>
    <property type="project" value="UniProtKB-UniRule"/>
</dbReference>
<dbReference type="SMART" id="SM00433">
    <property type="entry name" value="TOP2c"/>
    <property type="match status" value="1"/>
</dbReference>
<evidence type="ECO:0000256" key="3">
    <source>
        <dbReference type="RuleBase" id="RU362094"/>
    </source>
</evidence>
<comment type="similarity">
    <text evidence="3">Belongs to the type II topoisomerase family.</text>
</comment>
<keyword evidence="2 3" id="KW-0413">Isomerase</keyword>
<dbReference type="GO" id="GO:0003918">
    <property type="term" value="F:DNA topoisomerase type II (double strand cut, ATP-hydrolyzing) activity"/>
    <property type="evidence" value="ECO:0007669"/>
    <property type="project" value="UniProtKB-UniRule"/>
</dbReference>
<evidence type="ECO:0000259" key="5">
    <source>
        <dbReference type="Pfam" id="PF00204"/>
    </source>
</evidence>
<dbReference type="GO" id="GO:0006265">
    <property type="term" value="P:DNA topological change"/>
    <property type="evidence" value="ECO:0007669"/>
    <property type="project" value="UniProtKB-UniRule"/>
</dbReference>
<comment type="subunit">
    <text evidence="3">Homodimer.</text>
</comment>
<evidence type="ECO:0000256" key="1">
    <source>
        <dbReference type="ARBA" id="ARBA00000185"/>
    </source>
</evidence>
<dbReference type="PANTHER" id="PTHR45866">
    <property type="entry name" value="DNA GYRASE/TOPOISOMERASE SUBUNIT B"/>
    <property type="match status" value="1"/>
</dbReference>
<keyword evidence="7" id="KW-1185">Reference proteome</keyword>
<protein>
    <recommendedName>
        <fullName evidence="3">DNA topoisomerase 2</fullName>
        <ecNumber evidence="3">5.6.2.2</ecNumber>
    </recommendedName>
</protein>
<keyword evidence="3" id="KW-0799">Topoisomerase</keyword>
<dbReference type="EMBL" id="JAAMPC010000001">
    <property type="protein sequence ID" value="KAG2334586.1"/>
    <property type="molecule type" value="Genomic_DNA"/>
</dbReference>
<evidence type="ECO:0000256" key="4">
    <source>
        <dbReference type="SAM" id="MobiDB-lite"/>
    </source>
</evidence>
<feature type="compositionally biased region" description="Polar residues" evidence="4">
    <location>
        <begin position="311"/>
        <end position="320"/>
    </location>
</feature>
<dbReference type="CDD" id="cd00329">
    <property type="entry name" value="TopoII_MutL_Trans"/>
    <property type="match status" value="1"/>
</dbReference>
<gene>
    <name evidence="6" type="ORF">Bca52824_005766</name>
</gene>
<evidence type="ECO:0000256" key="2">
    <source>
        <dbReference type="ARBA" id="ARBA00023235"/>
    </source>
</evidence>
<keyword evidence="3" id="KW-0067">ATP-binding</keyword>
<dbReference type="InterPro" id="IPR020568">
    <property type="entry name" value="Ribosomal_Su5_D2-typ_SF"/>
</dbReference>
<dbReference type="SUPFAM" id="SSF54211">
    <property type="entry name" value="Ribosomal protein S5 domain 2-like"/>
    <property type="match status" value="1"/>
</dbReference>
<comment type="function">
    <text evidence="3">Control of topological states of DNA by transient breakage and subsequent rejoining of DNA strands. Topoisomerase II makes double-strand breaks.</text>
</comment>
<dbReference type="InterPro" id="IPR001005">
    <property type="entry name" value="SANT/Myb"/>
</dbReference>
<dbReference type="GO" id="GO:0005524">
    <property type="term" value="F:ATP binding"/>
    <property type="evidence" value="ECO:0007669"/>
    <property type="project" value="UniProtKB-UniRule"/>
</dbReference>
<name>A0A8X7WRF0_BRACI</name>
<dbReference type="Gene3D" id="3.30.230.10">
    <property type="match status" value="1"/>
</dbReference>
<dbReference type="InterPro" id="IPR009057">
    <property type="entry name" value="Homeodomain-like_sf"/>
</dbReference>
<dbReference type="InterPro" id="IPR001241">
    <property type="entry name" value="Topo_IIA"/>
</dbReference>
<dbReference type="OrthoDB" id="1938526at2759"/>
<feature type="region of interest" description="Disordered" evidence="4">
    <location>
        <begin position="292"/>
        <end position="385"/>
    </location>
</feature>
<dbReference type="CDD" id="cd00167">
    <property type="entry name" value="SANT"/>
    <property type="match status" value="1"/>
</dbReference>
<evidence type="ECO:0000313" key="7">
    <source>
        <dbReference type="Proteomes" id="UP000886595"/>
    </source>
</evidence>
<dbReference type="Proteomes" id="UP000886595">
    <property type="component" value="Unassembled WGS sequence"/>
</dbReference>
<reference evidence="6 7" key="1">
    <citation type="submission" date="2020-02" db="EMBL/GenBank/DDBJ databases">
        <authorList>
            <person name="Ma Q."/>
            <person name="Huang Y."/>
            <person name="Song X."/>
            <person name="Pei D."/>
        </authorList>
    </citation>
    <scope>NUCLEOTIDE SEQUENCE [LARGE SCALE GENOMIC DNA]</scope>
    <source>
        <strain evidence="6">Sxm20200214</strain>
        <tissue evidence="6">Leaf</tissue>
    </source>
</reference>